<organism evidence="2 3">
    <name type="scientific">Rhodopirellula baltica WH47</name>
    <dbReference type="NCBI Taxonomy" id="991778"/>
    <lineage>
        <taxon>Bacteria</taxon>
        <taxon>Pseudomonadati</taxon>
        <taxon>Planctomycetota</taxon>
        <taxon>Planctomycetia</taxon>
        <taxon>Pirellulales</taxon>
        <taxon>Pirellulaceae</taxon>
        <taxon>Rhodopirellula</taxon>
    </lineage>
</organism>
<evidence type="ECO:0000313" key="2">
    <source>
        <dbReference type="EMBL" id="EGF27466.1"/>
    </source>
</evidence>
<evidence type="ECO:0000256" key="1">
    <source>
        <dbReference type="SAM" id="MobiDB-lite"/>
    </source>
</evidence>
<feature type="region of interest" description="Disordered" evidence="1">
    <location>
        <begin position="1"/>
        <end position="22"/>
    </location>
</feature>
<accession>F2ASD1</accession>
<evidence type="ECO:0000313" key="3">
    <source>
        <dbReference type="Proteomes" id="UP000006222"/>
    </source>
</evidence>
<dbReference type="Proteomes" id="UP000006222">
    <property type="component" value="Unassembled WGS sequence"/>
</dbReference>
<comment type="caution">
    <text evidence="2">The sequence shown here is derived from an EMBL/GenBank/DDBJ whole genome shotgun (WGS) entry which is preliminary data.</text>
</comment>
<name>F2ASD1_RHOBT</name>
<sequence>MQSDVRSTILGDARTLPRQGRRQHWCEERAFSHQRGSGDFCAGPIAFEATAPLAQQQAGLQCDRESHASKRSAERLGACQIAG</sequence>
<protein>
    <submittedName>
        <fullName evidence="2">Uncharacterized protein</fullName>
    </submittedName>
</protein>
<gene>
    <name evidence="2" type="ORF">RBWH47_02078</name>
</gene>
<proteinExistence type="predicted"/>
<dbReference type="EMBL" id="AFAR01000142">
    <property type="protein sequence ID" value="EGF27466.1"/>
    <property type="molecule type" value="Genomic_DNA"/>
</dbReference>
<dbReference type="AlphaFoldDB" id="F2ASD1"/>
<reference evidence="2 3" key="1">
    <citation type="journal article" date="2013" name="Mar. Genomics">
        <title>Expression of sulfatases in Rhodopirellula baltica and the diversity of sulfatases in the genus Rhodopirellula.</title>
        <authorList>
            <person name="Wegner C.E."/>
            <person name="Richter-Heitmann T."/>
            <person name="Klindworth A."/>
            <person name="Klockow C."/>
            <person name="Richter M."/>
            <person name="Achstetter T."/>
            <person name="Glockner F.O."/>
            <person name="Harder J."/>
        </authorList>
    </citation>
    <scope>NUCLEOTIDE SEQUENCE [LARGE SCALE GENOMIC DNA]</scope>
    <source>
        <strain evidence="2 3">WH47</strain>
    </source>
</reference>
<dbReference type="PATRIC" id="fig|991778.3.peg.2789"/>